<keyword evidence="6" id="KW-0464">Manganese</keyword>
<evidence type="ECO:0000256" key="5">
    <source>
        <dbReference type="ARBA" id="ARBA00022842"/>
    </source>
</evidence>
<dbReference type="GO" id="GO:0010945">
    <property type="term" value="F:coenzyme A diphosphatase activity"/>
    <property type="evidence" value="ECO:0007669"/>
    <property type="project" value="InterPro"/>
</dbReference>
<gene>
    <name evidence="8" type="ORF">CUN48_07255</name>
</gene>
<evidence type="ECO:0000256" key="6">
    <source>
        <dbReference type="ARBA" id="ARBA00023211"/>
    </source>
</evidence>
<evidence type="ECO:0000313" key="8">
    <source>
        <dbReference type="EMBL" id="PJF47717.1"/>
    </source>
</evidence>
<evidence type="ECO:0000256" key="1">
    <source>
        <dbReference type="ARBA" id="ARBA00001936"/>
    </source>
</evidence>
<comment type="cofactor">
    <cofactor evidence="2">
        <name>Mg(2+)</name>
        <dbReference type="ChEBI" id="CHEBI:18420"/>
    </cofactor>
</comment>
<dbReference type="EMBL" id="PGTN01000037">
    <property type="protein sequence ID" value="PJF47717.1"/>
    <property type="molecule type" value="Genomic_DNA"/>
</dbReference>
<sequence>MDALNLDAVRRAMQQPLPGWAAQSRMAPPGLANPVAREAAPRQAGVLLLLYPRDGALHFVLTRRADCLGNHGGQISLPGGRRELGDADFVATALREGREELGAALEDVELLGALTALYVPPSHFVIHPAVAYAPTRPDFRPNANEVAEVIEVPLRDLLDPTRRGAELRPLVSLGGLLRMTPHYQFGAHKVWGATAMVLSEFEALLHHNREGEAT</sequence>
<organism evidence="8 9">
    <name type="scientific">Candidatus Thermofonsia Clade 3 bacterium</name>
    <dbReference type="NCBI Taxonomy" id="2364212"/>
    <lineage>
        <taxon>Bacteria</taxon>
        <taxon>Bacillati</taxon>
        <taxon>Chloroflexota</taxon>
        <taxon>Candidatus Thermofontia</taxon>
        <taxon>Candidatus Thermofonsia Clade 3</taxon>
    </lineage>
</organism>
<dbReference type="Proteomes" id="UP000230790">
    <property type="component" value="Unassembled WGS sequence"/>
</dbReference>
<proteinExistence type="predicted"/>
<dbReference type="AlphaFoldDB" id="A0A2M8QD38"/>
<keyword evidence="4" id="KW-0378">Hydrolase</keyword>
<dbReference type="Pfam" id="PF00293">
    <property type="entry name" value="NUDIX"/>
    <property type="match status" value="1"/>
</dbReference>
<protein>
    <submittedName>
        <fullName evidence="8">Coenzyme A pyrophosphatase</fullName>
    </submittedName>
</protein>
<dbReference type="Gene3D" id="3.90.79.10">
    <property type="entry name" value="Nucleoside Triphosphate Pyrophosphohydrolase"/>
    <property type="match status" value="1"/>
</dbReference>
<accession>A0A2M8QD38</accession>
<dbReference type="PANTHER" id="PTHR12992">
    <property type="entry name" value="NUDIX HYDROLASE"/>
    <property type="match status" value="1"/>
</dbReference>
<dbReference type="CDD" id="cd03426">
    <property type="entry name" value="NUDIX_CoAse_Nudt7"/>
    <property type="match status" value="1"/>
</dbReference>
<evidence type="ECO:0000256" key="4">
    <source>
        <dbReference type="ARBA" id="ARBA00022801"/>
    </source>
</evidence>
<evidence type="ECO:0000256" key="2">
    <source>
        <dbReference type="ARBA" id="ARBA00001946"/>
    </source>
</evidence>
<dbReference type="InterPro" id="IPR000086">
    <property type="entry name" value="NUDIX_hydrolase_dom"/>
</dbReference>
<dbReference type="InterPro" id="IPR045121">
    <property type="entry name" value="CoAse"/>
</dbReference>
<feature type="domain" description="Nudix hydrolase" evidence="7">
    <location>
        <begin position="41"/>
        <end position="177"/>
    </location>
</feature>
<comment type="cofactor">
    <cofactor evidence="1">
        <name>Mn(2+)</name>
        <dbReference type="ChEBI" id="CHEBI:29035"/>
    </cofactor>
</comment>
<dbReference type="PROSITE" id="PS51462">
    <property type="entry name" value="NUDIX"/>
    <property type="match status" value="1"/>
</dbReference>
<dbReference type="SUPFAM" id="SSF55811">
    <property type="entry name" value="Nudix"/>
    <property type="match status" value="1"/>
</dbReference>
<keyword evidence="3" id="KW-0479">Metal-binding</keyword>
<dbReference type="GO" id="GO:0046872">
    <property type="term" value="F:metal ion binding"/>
    <property type="evidence" value="ECO:0007669"/>
    <property type="project" value="UniProtKB-KW"/>
</dbReference>
<keyword evidence="5" id="KW-0460">Magnesium</keyword>
<comment type="caution">
    <text evidence="8">The sequence shown here is derived from an EMBL/GenBank/DDBJ whole genome shotgun (WGS) entry which is preliminary data.</text>
</comment>
<reference evidence="8 9" key="1">
    <citation type="submission" date="2017-11" db="EMBL/GenBank/DDBJ databases">
        <title>Evolution of Phototrophy in the Chloroflexi Phylum Driven by Horizontal Gene Transfer.</title>
        <authorList>
            <person name="Ward L.M."/>
            <person name="Hemp J."/>
            <person name="Shih P.M."/>
            <person name="Mcglynn S.E."/>
            <person name="Fischer W."/>
        </authorList>
    </citation>
    <scope>NUCLEOTIDE SEQUENCE [LARGE SCALE GENOMIC DNA]</scope>
    <source>
        <strain evidence="8">JP3_7</strain>
    </source>
</reference>
<name>A0A2M8QD38_9CHLR</name>
<evidence type="ECO:0000313" key="9">
    <source>
        <dbReference type="Proteomes" id="UP000230790"/>
    </source>
</evidence>
<evidence type="ECO:0000259" key="7">
    <source>
        <dbReference type="PROSITE" id="PS51462"/>
    </source>
</evidence>
<dbReference type="InterPro" id="IPR015797">
    <property type="entry name" value="NUDIX_hydrolase-like_dom_sf"/>
</dbReference>
<dbReference type="PANTHER" id="PTHR12992:SF11">
    <property type="entry name" value="MITOCHONDRIAL COENZYME A DIPHOSPHATASE NUDT8"/>
    <property type="match status" value="1"/>
</dbReference>
<evidence type="ECO:0000256" key="3">
    <source>
        <dbReference type="ARBA" id="ARBA00022723"/>
    </source>
</evidence>